<dbReference type="AlphaFoldDB" id="A0A8J2N2G4"/>
<feature type="transmembrane region" description="Helical" evidence="1">
    <location>
        <begin position="45"/>
        <end position="66"/>
    </location>
</feature>
<proteinExistence type="predicted"/>
<dbReference type="RefSeq" id="XP_043172224.1">
    <property type="nucleotide sequence ID" value="XM_043316289.1"/>
</dbReference>
<name>A0A8J2N2G4_9PLEO</name>
<organism evidence="2 3">
    <name type="scientific">Alternaria atra</name>
    <dbReference type="NCBI Taxonomy" id="119953"/>
    <lineage>
        <taxon>Eukaryota</taxon>
        <taxon>Fungi</taxon>
        <taxon>Dikarya</taxon>
        <taxon>Ascomycota</taxon>
        <taxon>Pezizomycotina</taxon>
        <taxon>Dothideomycetes</taxon>
        <taxon>Pleosporomycetidae</taxon>
        <taxon>Pleosporales</taxon>
        <taxon>Pleosporineae</taxon>
        <taxon>Pleosporaceae</taxon>
        <taxon>Alternaria</taxon>
        <taxon>Alternaria sect. Ulocladioides</taxon>
    </lineage>
</organism>
<keyword evidence="1" id="KW-1133">Transmembrane helix</keyword>
<dbReference type="OrthoDB" id="6730379at2759"/>
<evidence type="ECO:0000313" key="2">
    <source>
        <dbReference type="EMBL" id="CAG5178350.1"/>
    </source>
</evidence>
<protein>
    <submittedName>
        <fullName evidence="2">Uncharacterized protein</fullName>
    </submittedName>
</protein>
<evidence type="ECO:0000313" key="3">
    <source>
        <dbReference type="Proteomes" id="UP000676310"/>
    </source>
</evidence>
<keyword evidence="1" id="KW-0812">Transmembrane</keyword>
<gene>
    <name evidence="2" type="ORF">ALTATR162_LOCUS8656</name>
</gene>
<dbReference type="EMBL" id="CAJRGZ010000023">
    <property type="protein sequence ID" value="CAG5178350.1"/>
    <property type="molecule type" value="Genomic_DNA"/>
</dbReference>
<accession>A0A8J2N2G4</accession>
<dbReference type="Proteomes" id="UP000676310">
    <property type="component" value="Unassembled WGS sequence"/>
</dbReference>
<keyword evidence="1" id="KW-0472">Membrane</keyword>
<keyword evidence="3" id="KW-1185">Reference proteome</keyword>
<evidence type="ECO:0000256" key="1">
    <source>
        <dbReference type="SAM" id="Phobius"/>
    </source>
</evidence>
<dbReference type="GeneID" id="67020790"/>
<reference evidence="2" key="1">
    <citation type="submission" date="2021-05" db="EMBL/GenBank/DDBJ databases">
        <authorList>
            <person name="Stam R."/>
        </authorList>
    </citation>
    <scope>NUCLEOTIDE SEQUENCE</scope>
    <source>
        <strain evidence="2">CS162</strain>
    </source>
</reference>
<comment type="caution">
    <text evidence="2">The sequence shown here is derived from an EMBL/GenBank/DDBJ whole genome shotgun (WGS) entry which is preliminary data.</text>
</comment>
<sequence>MRISAVGSYLPSILFFGASTGNIIGHQLFKSSEKPHYYRGLRANLALFIAIIVLILLAMVWIKLLNRKHAATRESMGKSAIVVDTSMGSAREGDAEEAENARASGVGDKAFDDVTDIKNEDFINVY</sequence>